<feature type="domain" description="Ketoreductase" evidence="4">
    <location>
        <begin position="8"/>
        <end position="188"/>
    </location>
</feature>
<comment type="caution">
    <text evidence="5">The sequence shown here is derived from an EMBL/GenBank/DDBJ whole genome shotgun (WGS) entry which is preliminary data.</text>
</comment>
<dbReference type="Pfam" id="PF13561">
    <property type="entry name" value="adh_short_C2"/>
    <property type="match status" value="1"/>
</dbReference>
<keyword evidence="3" id="KW-0520">NAD</keyword>
<protein>
    <submittedName>
        <fullName evidence="5">SDR family oxidoreductase</fullName>
    </submittedName>
</protein>
<evidence type="ECO:0000256" key="2">
    <source>
        <dbReference type="ARBA" id="ARBA00023002"/>
    </source>
</evidence>
<dbReference type="InterPro" id="IPR020904">
    <property type="entry name" value="Sc_DH/Rdtase_CS"/>
</dbReference>
<dbReference type="InterPro" id="IPR057326">
    <property type="entry name" value="KR_dom"/>
</dbReference>
<name>A0ABN1UBI2_9ACTN</name>
<comment type="similarity">
    <text evidence="1">Belongs to the short-chain dehydrogenases/reductases (SDR) family.</text>
</comment>
<evidence type="ECO:0000259" key="4">
    <source>
        <dbReference type="SMART" id="SM00822"/>
    </source>
</evidence>
<evidence type="ECO:0000313" key="6">
    <source>
        <dbReference type="Proteomes" id="UP001499979"/>
    </source>
</evidence>
<evidence type="ECO:0000313" key="5">
    <source>
        <dbReference type="EMBL" id="GAA1136440.1"/>
    </source>
</evidence>
<keyword evidence="6" id="KW-1185">Reference proteome</keyword>
<dbReference type="Proteomes" id="UP001499979">
    <property type="component" value="Unassembled WGS sequence"/>
</dbReference>
<sequence length="261" mass="26611">MTQRLAGKTAIVTGGGRQIGFAIASRFAAEGASVVLAQRSEAEGAEAEAAIRAAGGTATAVSCDVADEQSVAALVDRAVDLHGGVDILVNNAGTGIAEHITDLDFAEYRRVIDINVGGVLLATKYAVRAMKTAARGGSIINISSIQGVLPLRQSAVYAGSKGAVNLITQQTAADLGEFGIRVNAIAPGYIDNEMMHGYHDLVSTTPGEAIAAAKRSIALGRLGSPEDVARAALFFASEDSSYVTGTLLLVDGGSQCHGAIA</sequence>
<evidence type="ECO:0000256" key="3">
    <source>
        <dbReference type="ARBA" id="ARBA00023027"/>
    </source>
</evidence>
<proteinExistence type="inferred from homology"/>
<dbReference type="CDD" id="cd05233">
    <property type="entry name" value="SDR_c"/>
    <property type="match status" value="1"/>
</dbReference>
<evidence type="ECO:0000256" key="1">
    <source>
        <dbReference type="ARBA" id="ARBA00006484"/>
    </source>
</evidence>
<dbReference type="PANTHER" id="PTHR24321">
    <property type="entry name" value="DEHYDROGENASES, SHORT CHAIN"/>
    <property type="match status" value="1"/>
</dbReference>
<dbReference type="PRINTS" id="PR00081">
    <property type="entry name" value="GDHRDH"/>
</dbReference>
<dbReference type="PANTHER" id="PTHR24321:SF8">
    <property type="entry name" value="ESTRADIOL 17-BETA-DEHYDROGENASE 8-RELATED"/>
    <property type="match status" value="1"/>
</dbReference>
<reference evidence="5 6" key="1">
    <citation type="journal article" date="2019" name="Int. J. Syst. Evol. Microbiol.">
        <title>The Global Catalogue of Microorganisms (GCM) 10K type strain sequencing project: providing services to taxonomists for standard genome sequencing and annotation.</title>
        <authorList>
            <consortium name="The Broad Institute Genomics Platform"/>
            <consortium name="The Broad Institute Genome Sequencing Center for Infectious Disease"/>
            <person name="Wu L."/>
            <person name="Ma J."/>
        </authorList>
    </citation>
    <scope>NUCLEOTIDE SEQUENCE [LARGE SCALE GENOMIC DNA]</scope>
    <source>
        <strain evidence="5 6">JCM 11813</strain>
    </source>
</reference>
<accession>A0ABN1UBI2</accession>
<dbReference type="NCBIfam" id="NF005559">
    <property type="entry name" value="PRK07231.1"/>
    <property type="match status" value="1"/>
</dbReference>
<dbReference type="InterPro" id="IPR036291">
    <property type="entry name" value="NAD(P)-bd_dom_sf"/>
</dbReference>
<dbReference type="SMART" id="SM00822">
    <property type="entry name" value="PKS_KR"/>
    <property type="match status" value="1"/>
</dbReference>
<gene>
    <name evidence="5" type="ORF">GCM10009606_15680</name>
</gene>
<dbReference type="RefSeq" id="WP_343906935.1">
    <property type="nucleotide sequence ID" value="NZ_BAAAJE010000006.1"/>
</dbReference>
<organism evidence="5 6">
    <name type="scientific">Nocardioides aquiterrae</name>
    <dbReference type="NCBI Taxonomy" id="203799"/>
    <lineage>
        <taxon>Bacteria</taxon>
        <taxon>Bacillati</taxon>
        <taxon>Actinomycetota</taxon>
        <taxon>Actinomycetes</taxon>
        <taxon>Propionibacteriales</taxon>
        <taxon>Nocardioidaceae</taxon>
        <taxon>Nocardioides</taxon>
    </lineage>
</organism>
<keyword evidence="2" id="KW-0560">Oxidoreductase</keyword>
<dbReference type="Gene3D" id="3.40.50.720">
    <property type="entry name" value="NAD(P)-binding Rossmann-like Domain"/>
    <property type="match status" value="1"/>
</dbReference>
<dbReference type="PRINTS" id="PR00080">
    <property type="entry name" value="SDRFAMILY"/>
</dbReference>
<dbReference type="InterPro" id="IPR002347">
    <property type="entry name" value="SDR_fam"/>
</dbReference>
<dbReference type="EMBL" id="BAAAJE010000006">
    <property type="protein sequence ID" value="GAA1136440.1"/>
    <property type="molecule type" value="Genomic_DNA"/>
</dbReference>
<dbReference type="PROSITE" id="PS00061">
    <property type="entry name" value="ADH_SHORT"/>
    <property type="match status" value="1"/>
</dbReference>
<dbReference type="SUPFAM" id="SSF51735">
    <property type="entry name" value="NAD(P)-binding Rossmann-fold domains"/>
    <property type="match status" value="1"/>
</dbReference>